<feature type="region of interest" description="Disordered" evidence="1">
    <location>
        <begin position="1"/>
        <end position="63"/>
    </location>
</feature>
<evidence type="ECO:0000313" key="3">
    <source>
        <dbReference type="Proteomes" id="UP001141434"/>
    </source>
</evidence>
<dbReference type="RefSeq" id="XP_056511574.1">
    <property type="nucleotide sequence ID" value="XM_056655961.1"/>
</dbReference>
<dbReference type="Proteomes" id="UP001141434">
    <property type="component" value="Unassembled WGS sequence"/>
</dbReference>
<feature type="compositionally biased region" description="Basic and acidic residues" evidence="1">
    <location>
        <begin position="124"/>
        <end position="148"/>
    </location>
</feature>
<name>A0A9W9F9E7_9EURO</name>
<dbReference type="AlphaFoldDB" id="A0A9W9F9E7"/>
<evidence type="ECO:0000256" key="1">
    <source>
        <dbReference type="SAM" id="MobiDB-lite"/>
    </source>
</evidence>
<accession>A0A9W9F9E7</accession>
<dbReference type="GeneID" id="81395129"/>
<dbReference type="OrthoDB" id="4148828at2759"/>
<sequence>MASIVNRPRSFFRKPDPPKPLHARWGDVAISVPTEGSWNQYNNPHRSSRGRKPYGHGYGLDNSPYERVTDACIDDDDEVDLIEHPKNTSTEPTSISRRASLSLGALRPARLSVRLASRPKHTKEKFQQLERDPEVHRDTTPQQEKKETAFAYKPIPHRDYTAEVSEKANNLHAPRFRYIPTDGQYPEQPGASVLRSQSVSCSRRGSCVNRDSFLAPSFSSSSKEAVPEDGRDRSRTHRSSLRLDCLDEGNDRRRSFRNSLSGSSQHGYGLPPRRRTSPFVAADRKRTSIVKPMTLDMVPNAEELYE</sequence>
<feature type="compositionally biased region" description="Polar residues" evidence="1">
    <location>
        <begin position="257"/>
        <end position="266"/>
    </location>
</feature>
<evidence type="ECO:0000313" key="2">
    <source>
        <dbReference type="EMBL" id="KAJ5096023.1"/>
    </source>
</evidence>
<reference evidence="2" key="2">
    <citation type="journal article" date="2023" name="IMA Fungus">
        <title>Comparative genomic study of the Penicillium genus elucidates a diverse pangenome and 15 lateral gene transfer events.</title>
        <authorList>
            <person name="Petersen C."/>
            <person name="Sorensen T."/>
            <person name="Nielsen M.R."/>
            <person name="Sondergaard T.E."/>
            <person name="Sorensen J.L."/>
            <person name="Fitzpatrick D.A."/>
            <person name="Frisvad J.C."/>
            <person name="Nielsen K.L."/>
        </authorList>
    </citation>
    <scope>NUCLEOTIDE SEQUENCE</scope>
    <source>
        <strain evidence="2">IBT 34128</strain>
    </source>
</reference>
<organism evidence="2 3">
    <name type="scientific">Penicillium alfredii</name>
    <dbReference type="NCBI Taxonomy" id="1506179"/>
    <lineage>
        <taxon>Eukaryota</taxon>
        <taxon>Fungi</taxon>
        <taxon>Dikarya</taxon>
        <taxon>Ascomycota</taxon>
        <taxon>Pezizomycotina</taxon>
        <taxon>Eurotiomycetes</taxon>
        <taxon>Eurotiomycetidae</taxon>
        <taxon>Eurotiales</taxon>
        <taxon>Aspergillaceae</taxon>
        <taxon>Penicillium</taxon>
    </lineage>
</organism>
<keyword evidence="3" id="KW-1185">Reference proteome</keyword>
<feature type="compositionally biased region" description="Polar residues" evidence="1">
    <location>
        <begin position="34"/>
        <end position="45"/>
    </location>
</feature>
<comment type="caution">
    <text evidence="2">The sequence shown here is derived from an EMBL/GenBank/DDBJ whole genome shotgun (WGS) entry which is preliminary data.</text>
</comment>
<protein>
    <submittedName>
        <fullName evidence="2">Uncharacterized protein</fullName>
    </submittedName>
</protein>
<gene>
    <name evidence="2" type="ORF">NUU61_005379</name>
</gene>
<proteinExistence type="predicted"/>
<feature type="region of interest" description="Disordered" evidence="1">
    <location>
        <begin position="209"/>
        <end position="285"/>
    </location>
</feature>
<feature type="region of interest" description="Disordered" evidence="1">
    <location>
        <begin position="118"/>
        <end position="154"/>
    </location>
</feature>
<dbReference type="EMBL" id="JAPMSZ010000007">
    <property type="protein sequence ID" value="KAJ5096023.1"/>
    <property type="molecule type" value="Genomic_DNA"/>
</dbReference>
<reference evidence="2" key="1">
    <citation type="submission" date="2022-11" db="EMBL/GenBank/DDBJ databases">
        <authorList>
            <person name="Petersen C."/>
        </authorList>
    </citation>
    <scope>NUCLEOTIDE SEQUENCE</scope>
    <source>
        <strain evidence="2">IBT 34128</strain>
    </source>
</reference>